<dbReference type="eggNOG" id="ENOG502SHDB">
    <property type="taxonomic scope" value="Eukaryota"/>
</dbReference>
<feature type="transmembrane region" description="Helical" evidence="1">
    <location>
        <begin position="214"/>
        <end position="231"/>
    </location>
</feature>
<reference evidence="2 3" key="1">
    <citation type="submission" date="2013-11" db="EMBL/GenBank/DDBJ databases">
        <title>The Genome Sequence of Phytophthora parasitica P1569.</title>
        <authorList>
            <consortium name="The Broad Institute Genomics Platform"/>
            <person name="Russ C."/>
            <person name="Tyler B."/>
            <person name="Panabieres F."/>
            <person name="Shan W."/>
            <person name="Tripathy S."/>
            <person name="Grunwald N."/>
            <person name="Machado M."/>
            <person name="Johnson C.S."/>
            <person name="Arredondo F."/>
            <person name="Hong C."/>
            <person name="Coffey M."/>
            <person name="Young S.K."/>
            <person name="Zeng Q."/>
            <person name="Gargeya S."/>
            <person name="Fitzgerald M."/>
            <person name="Abouelleil A."/>
            <person name="Alvarado L."/>
            <person name="Chapman S.B."/>
            <person name="Gainer-Dewar J."/>
            <person name="Goldberg J."/>
            <person name="Griggs A."/>
            <person name="Gujja S."/>
            <person name="Hansen M."/>
            <person name="Howarth C."/>
            <person name="Imamovic A."/>
            <person name="Ireland A."/>
            <person name="Larimer J."/>
            <person name="McCowan C."/>
            <person name="Murphy C."/>
            <person name="Pearson M."/>
            <person name="Poon T.W."/>
            <person name="Priest M."/>
            <person name="Roberts A."/>
            <person name="Saif S."/>
            <person name="Shea T."/>
            <person name="Sykes S."/>
            <person name="Wortman J."/>
            <person name="Nusbaum C."/>
            <person name="Birren B."/>
        </authorList>
    </citation>
    <scope>NUCLEOTIDE SEQUENCE [LARGE SCALE GENOMIC DNA]</scope>
    <source>
        <strain evidence="2 3">P1569</strain>
    </source>
</reference>
<sequence length="547" mass="61602">MPRVAHATDDKENTSLDDVCYQIVAWNYNLPAFDPVPMIKTAVLSPSSVKKFNRILIAIRPYIGPITCIGLSIRFAAFAAPANVGRVLAPISVLLHLIGLITTSAQLRTEYIKIILRTFDFWFLQAANTIWAIVMSASLNDLRVVLVVFCWADFTGWLLQETYLRNSNAVVAVALFEWIFYVLLMVQIVLDLVDEIHHYALITACGRTLSTKDVLVNVIGTMTMLSLRNLWRRYQLMKRHKPGTAMKAPGYRSRIALSPSGPLVISLRNSTIQSQDLAVRSMTKASSKPTKLNKRPLLQLRLSAQGGRFDPSDTMWTRIGSLSRMEPWKIAVLYLCGTLSGAFATLSMFLTENEFVAVIALVTSVVFSGVYACCCQRQLFLQILTSFHFIFLYTQIVAIGLCVVDMFNWNWVPVCGVGSSLFLTFTVLTIDALTPIMKRRLCFSYWFVIAAVGLFLTVHLAFLLDVLVLGHWALQDRVFLTIDLLGQQVAFYVVPTLLSRVITVLVWSGRFVYVAITRSDDNALVLLRGDVEFDYEGWQKQTRFNDL</sequence>
<accession>V9FUF9</accession>
<feature type="transmembrane region" description="Helical" evidence="1">
    <location>
        <begin position="87"/>
        <end position="107"/>
    </location>
</feature>
<dbReference type="EMBL" id="ANIZ01000365">
    <property type="protein sequence ID" value="ETI55119.1"/>
    <property type="molecule type" value="Genomic_DNA"/>
</dbReference>
<keyword evidence="1" id="KW-0472">Membrane</keyword>
<keyword evidence="1" id="KW-1133">Transmembrane helix</keyword>
<proteinExistence type="predicted"/>
<keyword evidence="3" id="KW-1185">Reference proteome</keyword>
<dbReference type="OrthoDB" id="99715at2759"/>
<dbReference type="AlphaFoldDB" id="V9FUF9"/>
<feature type="transmembrane region" description="Helical" evidence="1">
    <location>
        <begin position="411"/>
        <end position="433"/>
    </location>
</feature>
<organism evidence="2 3">
    <name type="scientific">Phytophthora nicotianae P1569</name>
    <dbReference type="NCBI Taxonomy" id="1317065"/>
    <lineage>
        <taxon>Eukaryota</taxon>
        <taxon>Sar</taxon>
        <taxon>Stramenopiles</taxon>
        <taxon>Oomycota</taxon>
        <taxon>Peronosporomycetes</taxon>
        <taxon>Peronosporales</taxon>
        <taxon>Peronosporaceae</taxon>
        <taxon>Phytophthora</taxon>
    </lineage>
</organism>
<dbReference type="Proteomes" id="UP000018721">
    <property type="component" value="Unassembled WGS sequence"/>
</dbReference>
<name>V9FUF9_PHYNI</name>
<feature type="transmembrane region" description="Helical" evidence="1">
    <location>
        <begin position="62"/>
        <end position="81"/>
    </location>
</feature>
<evidence type="ECO:0000256" key="1">
    <source>
        <dbReference type="SAM" id="Phobius"/>
    </source>
</evidence>
<evidence type="ECO:0000313" key="2">
    <source>
        <dbReference type="EMBL" id="ETI55119.1"/>
    </source>
</evidence>
<feature type="transmembrane region" description="Helical" evidence="1">
    <location>
        <begin position="331"/>
        <end position="349"/>
    </location>
</feature>
<feature type="transmembrane region" description="Helical" evidence="1">
    <location>
        <begin position="355"/>
        <end position="372"/>
    </location>
</feature>
<feature type="transmembrane region" description="Helical" evidence="1">
    <location>
        <begin position="379"/>
        <end position="399"/>
    </location>
</feature>
<feature type="transmembrane region" description="Helical" evidence="1">
    <location>
        <begin position="489"/>
        <end position="508"/>
    </location>
</feature>
<evidence type="ECO:0000313" key="3">
    <source>
        <dbReference type="Proteomes" id="UP000018721"/>
    </source>
</evidence>
<protein>
    <submittedName>
        <fullName evidence="2">Uncharacterized protein</fullName>
    </submittedName>
</protein>
<dbReference type="HOGENOM" id="CLU_024360_1_0_1"/>
<feature type="transmembrane region" description="Helical" evidence="1">
    <location>
        <begin position="171"/>
        <end position="190"/>
    </location>
</feature>
<keyword evidence="1" id="KW-0812">Transmembrane</keyword>
<feature type="transmembrane region" description="Helical" evidence="1">
    <location>
        <begin position="445"/>
        <end position="469"/>
    </location>
</feature>
<comment type="caution">
    <text evidence="2">The sequence shown here is derived from an EMBL/GenBank/DDBJ whole genome shotgun (WGS) entry which is preliminary data.</text>
</comment>
<gene>
    <name evidence="2" type="ORF">F443_02181</name>
</gene>